<evidence type="ECO:0000256" key="2">
    <source>
        <dbReference type="SAM" id="SignalP"/>
    </source>
</evidence>
<keyword evidence="1 2" id="KW-0732">Signal</keyword>
<proteinExistence type="predicted"/>
<dbReference type="SUPFAM" id="SSF56925">
    <property type="entry name" value="OMPA-like"/>
    <property type="match status" value="1"/>
</dbReference>
<gene>
    <name evidence="4" type="ORF">HXN33_05010</name>
</gene>
<dbReference type="InterPro" id="IPR027385">
    <property type="entry name" value="Beta-barrel_OMP"/>
</dbReference>
<evidence type="ECO:0000259" key="3">
    <source>
        <dbReference type="Pfam" id="PF13505"/>
    </source>
</evidence>
<dbReference type="Proteomes" id="UP000757461">
    <property type="component" value="Unassembled WGS sequence"/>
</dbReference>
<comment type="caution">
    <text evidence="4">The sequence shown here is derived from an EMBL/GenBank/DDBJ whole genome shotgun (WGS) entry which is preliminary data.</text>
</comment>
<evidence type="ECO:0000256" key="1">
    <source>
        <dbReference type="ARBA" id="ARBA00022729"/>
    </source>
</evidence>
<feature type="signal peptide" evidence="2">
    <location>
        <begin position="1"/>
        <end position="19"/>
    </location>
</feature>
<reference evidence="4" key="1">
    <citation type="submission" date="2020-04" db="EMBL/GenBank/DDBJ databases">
        <title>Deep metagenomics examines the oral microbiome during advanced dental caries in children, revealing novel taxa and co-occurrences with host molecules.</title>
        <authorList>
            <person name="Baker J.L."/>
            <person name="Morton J.T."/>
            <person name="Dinis M."/>
            <person name="Alvarez R."/>
            <person name="Tran N.C."/>
            <person name="Knight R."/>
            <person name="Edlund A."/>
        </authorList>
    </citation>
    <scope>NUCLEOTIDE SEQUENCE</scope>
    <source>
        <strain evidence="4">JCVI_25_bin.9</strain>
    </source>
</reference>
<dbReference type="Pfam" id="PF13505">
    <property type="entry name" value="OMP_b-brl"/>
    <property type="match status" value="1"/>
</dbReference>
<evidence type="ECO:0000313" key="5">
    <source>
        <dbReference type="Proteomes" id="UP000757461"/>
    </source>
</evidence>
<organism evidence="4 5">
    <name type="scientific">Prevotella histicola</name>
    <dbReference type="NCBI Taxonomy" id="470565"/>
    <lineage>
        <taxon>Bacteria</taxon>
        <taxon>Pseudomonadati</taxon>
        <taxon>Bacteroidota</taxon>
        <taxon>Bacteroidia</taxon>
        <taxon>Bacteroidales</taxon>
        <taxon>Prevotellaceae</taxon>
        <taxon>Prevotella</taxon>
    </lineage>
</organism>
<name>A0A930HXW6_9BACT</name>
<evidence type="ECO:0000313" key="4">
    <source>
        <dbReference type="EMBL" id="MBF1414926.1"/>
    </source>
</evidence>
<feature type="chain" id="PRO_5036792264" evidence="2">
    <location>
        <begin position="20"/>
        <end position="184"/>
    </location>
</feature>
<dbReference type="EMBL" id="JABZSQ010000072">
    <property type="protein sequence ID" value="MBF1414926.1"/>
    <property type="molecule type" value="Genomic_DNA"/>
</dbReference>
<accession>A0A930HXW6</accession>
<dbReference type="GeneID" id="66731086"/>
<protein>
    <submittedName>
        <fullName evidence="4">Porin family protein</fullName>
    </submittedName>
</protein>
<feature type="domain" description="Outer membrane protein beta-barrel" evidence="3">
    <location>
        <begin position="8"/>
        <end position="184"/>
    </location>
</feature>
<dbReference type="RefSeq" id="WP_008822351.1">
    <property type="nucleotide sequence ID" value="NZ_CAUOMI010000008.1"/>
</dbReference>
<dbReference type="AlphaFoldDB" id="A0A930HXW6"/>
<dbReference type="Gene3D" id="2.40.160.20">
    <property type="match status" value="1"/>
</dbReference>
<sequence length="184" mass="19868">MKKVLMTLAVAFVAVAANAQVYVGGNVGIASSKIGNGDNVTTYKVLPEVGYNINKDWAVGTTLGWGKGTPVNIEGESRNYFTVQPYARYTFVHSKYVNVFVDGGFGYTHYNHAHLPLGTPSVNEWSVGLKPGVAVNLNQKLSFVAHVGFAGWKSVKAEGANDDSHVWGVDLDGNNVTFGVYYNF</sequence>
<dbReference type="InterPro" id="IPR011250">
    <property type="entry name" value="OMP/PagP_B-barrel"/>
</dbReference>